<name>A0A1X0QLX9_RHIZD</name>
<dbReference type="Proteomes" id="UP000242414">
    <property type="component" value="Unassembled WGS sequence"/>
</dbReference>
<organism evidence="2">
    <name type="scientific">Rhizopus microsporus var. microsporus</name>
    <dbReference type="NCBI Taxonomy" id="86635"/>
    <lineage>
        <taxon>Eukaryota</taxon>
        <taxon>Fungi</taxon>
        <taxon>Fungi incertae sedis</taxon>
        <taxon>Mucoromycota</taxon>
        <taxon>Mucoromycotina</taxon>
        <taxon>Mucoromycetes</taxon>
        <taxon>Mucorales</taxon>
        <taxon>Mucorineae</taxon>
        <taxon>Rhizopodaceae</taxon>
        <taxon>Rhizopus</taxon>
    </lineage>
</organism>
<gene>
    <name evidence="2" type="ORF">BCV72DRAFT_237410</name>
</gene>
<protein>
    <recommendedName>
        <fullName evidence="1">C2H2-type domain-containing protein</fullName>
    </recommendedName>
</protein>
<accession>A0A1X0QLX9</accession>
<dbReference type="InterPro" id="IPR013087">
    <property type="entry name" value="Znf_C2H2_type"/>
</dbReference>
<dbReference type="EMBL" id="KV922305">
    <property type="protein sequence ID" value="ORE00756.1"/>
    <property type="molecule type" value="Genomic_DNA"/>
</dbReference>
<dbReference type="PROSITE" id="PS00028">
    <property type="entry name" value="ZINC_FINGER_C2H2_1"/>
    <property type="match status" value="1"/>
</dbReference>
<feature type="domain" description="C2H2-type" evidence="1">
    <location>
        <begin position="77"/>
        <end position="97"/>
    </location>
</feature>
<dbReference type="AlphaFoldDB" id="A0A1X0QLX9"/>
<proteinExistence type="predicted"/>
<evidence type="ECO:0000259" key="1">
    <source>
        <dbReference type="PROSITE" id="PS00028"/>
    </source>
</evidence>
<sequence>MSTVSTSPKLVTLIYVCHICEEMKFEGRNLRSHLLSGHLIEVPKLKRGQRHRDSLQYAFVKSKNNKIHQAIAQRYACPSCLSHFLTIDEYKAHVTIHIDPRNAELVVLPQKRKHDAARKFSTMMQPQNRANFPQEYIARLESIITVDQKEADKTNISTLKQFQHVEQLLHQALKQEVESLPSFLWGNKIAADPDEQKLINVTKFILTTFADTCSTIAINTKPNKDYERTFWVKYIVPVFQTFANQTGLLSLNWCEISTICHSNEDQDTTRYVDGMGYDKRRNERAVFEASSGQYNANADKIIDDSTKQISSMMSMLKGIASRHLNAKFETLLKTKVFGIQSIKTNLVLSEVLLREDGRYHYSEVRSAEVPTEYVERNRWIKVFEILCYLFVELKNQEVCYQTMEDEEQGAILVIPEITIKSKLNSNNI</sequence>
<dbReference type="SMART" id="SM00355">
    <property type="entry name" value="ZnF_C2H2"/>
    <property type="match status" value="2"/>
</dbReference>
<dbReference type="OrthoDB" id="2404656at2759"/>
<evidence type="ECO:0000313" key="2">
    <source>
        <dbReference type="EMBL" id="ORE00756.1"/>
    </source>
</evidence>
<dbReference type="VEuPathDB" id="FungiDB:BCV72DRAFT_237410"/>
<reference evidence="2" key="1">
    <citation type="journal article" date="2016" name="Proc. Natl. Acad. Sci. U.S.A.">
        <title>Lipid metabolic changes in an early divergent fungus govern the establishment of a mutualistic symbiosis with endobacteria.</title>
        <authorList>
            <person name="Lastovetsky O.A."/>
            <person name="Gaspar M.L."/>
            <person name="Mondo S.J."/>
            <person name="LaButti K.M."/>
            <person name="Sandor L."/>
            <person name="Grigoriev I.V."/>
            <person name="Henry S.A."/>
            <person name="Pawlowska T.E."/>
        </authorList>
    </citation>
    <scope>NUCLEOTIDE SEQUENCE [LARGE SCALE GENOMIC DNA]</scope>
    <source>
        <strain evidence="2">ATCC 52814</strain>
    </source>
</reference>